<evidence type="ECO:0000313" key="2">
    <source>
        <dbReference type="Proteomes" id="UP000278823"/>
    </source>
</evidence>
<accession>A0A3S0QPK6</accession>
<sequence length="74" mass="7783">MGEMPGRAEGGVPRHALSSVIPVTCVFSLALHPCDVAQGCIELNGLRRCPKPSALPCVPRRNPSEAAASCRSAW</sequence>
<reference evidence="2" key="1">
    <citation type="submission" date="2018-11" db="EMBL/GenBank/DDBJ databases">
        <title>Rhizobium chutanense sp. nov., isolated from root nodules of Phaseolus vulgaris in China.</title>
        <authorList>
            <person name="Huo Y."/>
        </authorList>
    </citation>
    <scope>NUCLEOTIDE SEQUENCE [LARGE SCALE GENOMIC DNA]</scope>
    <source>
        <strain evidence="2">CCBAU 65647</strain>
    </source>
</reference>
<dbReference type="EMBL" id="RJTH01000005">
    <property type="protein sequence ID" value="RUM24492.1"/>
    <property type="molecule type" value="Genomic_DNA"/>
</dbReference>
<evidence type="ECO:0000313" key="1">
    <source>
        <dbReference type="EMBL" id="RUM24492.1"/>
    </source>
</evidence>
<comment type="caution">
    <text evidence="1">The sequence shown here is derived from an EMBL/GenBank/DDBJ whole genome shotgun (WGS) entry which is preliminary data.</text>
</comment>
<organism evidence="1 2">
    <name type="scientific">Rhizobium vallis</name>
    <dbReference type="NCBI Taxonomy" id="634290"/>
    <lineage>
        <taxon>Bacteria</taxon>
        <taxon>Pseudomonadati</taxon>
        <taxon>Pseudomonadota</taxon>
        <taxon>Alphaproteobacteria</taxon>
        <taxon>Hyphomicrobiales</taxon>
        <taxon>Rhizobiaceae</taxon>
        <taxon>Rhizobium/Agrobacterium group</taxon>
        <taxon>Rhizobium</taxon>
    </lineage>
</organism>
<proteinExistence type="predicted"/>
<gene>
    <name evidence="1" type="ORF">EFQ99_17100</name>
</gene>
<protein>
    <submittedName>
        <fullName evidence="1">Uncharacterized protein</fullName>
    </submittedName>
</protein>
<keyword evidence="2" id="KW-1185">Reference proteome</keyword>
<dbReference type="AlphaFoldDB" id="A0A3S0QPK6"/>
<dbReference type="Proteomes" id="UP000278823">
    <property type="component" value="Unassembled WGS sequence"/>
</dbReference>
<name>A0A3S0QPK6_9HYPH</name>